<organism evidence="2 3">
    <name type="scientific">Tritrichomonas foetus</name>
    <dbReference type="NCBI Taxonomy" id="1144522"/>
    <lineage>
        <taxon>Eukaryota</taxon>
        <taxon>Metamonada</taxon>
        <taxon>Parabasalia</taxon>
        <taxon>Tritrichomonadida</taxon>
        <taxon>Tritrichomonadidae</taxon>
        <taxon>Tritrichomonas</taxon>
    </lineage>
</organism>
<dbReference type="RefSeq" id="XP_068370098.1">
    <property type="nucleotide sequence ID" value="XM_068513764.1"/>
</dbReference>
<comment type="caution">
    <text evidence="2">The sequence shown here is derived from an EMBL/GenBank/DDBJ whole genome shotgun (WGS) entry which is preliminary data.</text>
</comment>
<proteinExistence type="predicted"/>
<dbReference type="EMBL" id="MLAK01000055">
    <property type="protein sequence ID" value="OHT16962.1"/>
    <property type="molecule type" value="Genomic_DNA"/>
</dbReference>
<evidence type="ECO:0000313" key="3">
    <source>
        <dbReference type="Proteomes" id="UP000179807"/>
    </source>
</evidence>
<evidence type="ECO:0000256" key="1">
    <source>
        <dbReference type="SAM" id="MobiDB-lite"/>
    </source>
</evidence>
<feature type="region of interest" description="Disordered" evidence="1">
    <location>
        <begin position="93"/>
        <end position="125"/>
    </location>
</feature>
<gene>
    <name evidence="2" type="ORF">TRFO_41429</name>
</gene>
<reference evidence="2" key="1">
    <citation type="submission" date="2016-10" db="EMBL/GenBank/DDBJ databases">
        <authorList>
            <person name="Benchimol M."/>
            <person name="Almeida L.G."/>
            <person name="Vasconcelos A.T."/>
            <person name="Perreira-Neves A."/>
            <person name="Rosa I.A."/>
            <person name="Tasca T."/>
            <person name="Bogo M.R."/>
            <person name="de Souza W."/>
        </authorList>
    </citation>
    <scope>NUCLEOTIDE SEQUENCE [LARGE SCALE GENOMIC DNA]</scope>
    <source>
        <strain evidence="2">K</strain>
    </source>
</reference>
<dbReference type="GeneID" id="94848468"/>
<sequence length="267" mass="30652">MSGKYVSGGFKAEPDGDGFQDEQEEEEYGEYSPPASPTQAPNPVQPHESSDSESINESYVPIEISSDSENIDQSNAAKQDVKQASTMMNLIEEEDYQDEGEVRQTQRTNQKTVNFGPPVNKNVDQSDDMIEMSDQKFNSENLPDDDNILRQKFQQFIEEKKQKCVLMLDEGRVGLLPSQLRQPIQNIINQVKRWVNRNPTGASLSALQILAERLDEFLELQEHREDRNYEARCRDLLSMIYRNTIEAQRLARQLRDAATPRSLDEYE</sequence>
<feature type="region of interest" description="Disordered" evidence="1">
    <location>
        <begin position="1"/>
        <end position="80"/>
    </location>
</feature>
<dbReference type="AlphaFoldDB" id="A0A1J4L0M5"/>
<dbReference type="VEuPathDB" id="TrichDB:TRFO_41429"/>
<evidence type="ECO:0000313" key="2">
    <source>
        <dbReference type="EMBL" id="OHT16962.1"/>
    </source>
</evidence>
<dbReference type="Proteomes" id="UP000179807">
    <property type="component" value="Unassembled WGS sequence"/>
</dbReference>
<protein>
    <submittedName>
        <fullName evidence="2">Uncharacterized protein</fullName>
    </submittedName>
</protein>
<feature type="compositionally biased region" description="Polar residues" evidence="1">
    <location>
        <begin position="103"/>
        <end position="113"/>
    </location>
</feature>
<feature type="compositionally biased region" description="Acidic residues" evidence="1">
    <location>
        <begin position="15"/>
        <end position="29"/>
    </location>
</feature>
<dbReference type="OrthoDB" id="10563910at2759"/>
<accession>A0A1J4L0M5</accession>
<name>A0A1J4L0M5_9EUKA</name>
<keyword evidence="3" id="KW-1185">Reference proteome</keyword>
<feature type="compositionally biased region" description="Polar residues" evidence="1">
    <location>
        <begin position="65"/>
        <end position="80"/>
    </location>
</feature>